<dbReference type="GO" id="GO:0008010">
    <property type="term" value="F:structural constituent of chitin-based larval cuticle"/>
    <property type="evidence" value="ECO:0007669"/>
    <property type="project" value="TreeGrafter"/>
</dbReference>
<dbReference type="InterPro" id="IPR000618">
    <property type="entry name" value="Insect_cuticle"/>
</dbReference>
<dbReference type="EMBL" id="VUJU01002792">
    <property type="protein sequence ID" value="KAF0760081.1"/>
    <property type="molecule type" value="Genomic_DNA"/>
</dbReference>
<keyword evidence="1" id="KW-0193">Cuticle</keyword>
<feature type="region of interest" description="Disordered" evidence="2">
    <location>
        <begin position="172"/>
        <end position="191"/>
    </location>
</feature>
<gene>
    <name evidence="4" type="ORF">FWK35_00030600</name>
</gene>
<sequence length="191" mass="20656">MYLILLFAIVGIQFALSQQTNPNDLEVVLNIEDSNKTQYHEQNFDTMAYIFGYEVGPNGQFHHENKGPDGFTYGCYGYVDPEGKLQATHYISDGWGYRVVTPGESVEIFHHKHDPADENQTNESSEGGSEHEHHGHHGVVTAWGDLYFPKGCGGGRPIQGTGQLGGSGSSGYPSFIGVGQPGPAGAPGMKL</sequence>
<protein>
    <submittedName>
        <fullName evidence="4">Collagen alpha-1(III) chain-like isoform X4</fullName>
    </submittedName>
</protein>
<evidence type="ECO:0000313" key="4">
    <source>
        <dbReference type="EMBL" id="KAF0760081.1"/>
    </source>
</evidence>
<dbReference type="AlphaFoldDB" id="A0A6G0YQS4"/>
<feature type="chain" id="PRO_5026268929" evidence="3">
    <location>
        <begin position="18"/>
        <end position="191"/>
    </location>
</feature>
<keyword evidence="5" id="KW-1185">Reference proteome</keyword>
<organism evidence="4 5">
    <name type="scientific">Aphis craccivora</name>
    <name type="common">Cowpea aphid</name>
    <dbReference type="NCBI Taxonomy" id="307492"/>
    <lineage>
        <taxon>Eukaryota</taxon>
        <taxon>Metazoa</taxon>
        <taxon>Ecdysozoa</taxon>
        <taxon>Arthropoda</taxon>
        <taxon>Hexapoda</taxon>
        <taxon>Insecta</taxon>
        <taxon>Pterygota</taxon>
        <taxon>Neoptera</taxon>
        <taxon>Paraneoptera</taxon>
        <taxon>Hemiptera</taxon>
        <taxon>Sternorrhyncha</taxon>
        <taxon>Aphidomorpha</taxon>
        <taxon>Aphidoidea</taxon>
        <taxon>Aphididae</taxon>
        <taxon>Aphidini</taxon>
        <taxon>Aphis</taxon>
        <taxon>Aphis</taxon>
    </lineage>
</organism>
<keyword evidence="3" id="KW-0732">Signal</keyword>
<dbReference type="OrthoDB" id="8191482at2759"/>
<dbReference type="PROSITE" id="PS51155">
    <property type="entry name" value="CHIT_BIND_RR_2"/>
    <property type="match status" value="1"/>
</dbReference>
<dbReference type="GO" id="GO:0062129">
    <property type="term" value="C:chitin-based extracellular matrix"/>
    <property type="evidence" value="ECO:0007669"/>
    <property type="project" value="TreeGrafter"/>
</dbReference>
<evidence type="ECO:0000313" key="5">
    <source>
        <dbReference type="Proteomes" id="UP000478052"/>
    </source>
</evidence>
<evidence type="ECO:0000256" key="3">
    <source>
        <dbReference type="SAM" id="SignalP"/>
    </source>
</evidence>
<dbReference type="Pfam" id="PF00379">
    <property type="entry name" value="Chitin_bind_4"/>
    <property type="match status" value="1"/>
</dbReference>
<feature type="region of interest" description="Disordered" evidence="2">
    <location>
        <begin position="112"/>
        <end position="136"/>
    </location>
</feature>
<feature type="signal peptide" evidence="3">
    <location>
        <begin position="1"/>
        <end position="17"/>
    </location>
</feature>
<reference evidence="4 5" key="1">
    <citation type="submission" date="2019-08" db="EMBL/GenBank/DDBJ databases">
        <title>Whole genome of Aphis craccivora.</title>
        <authorList>
            <person name="Voronova N.V."/>
            <person name="Shulinski R.S."/>
            <person name="Bandarenka Y.V."/>
            <person name="Zhorov D.G."/>
            <person name="Warner D."/>
        </authorList>
    </citation>
    <scope>NUCLEOTIDE SEQUENCE [LARGE SCALE GENOMIC DNA]</scope>
    <source>
        <strain evidence="4">180601</strain>
        <tissue evidence="4">Whole Body</tissue>
    </source>
</reference>
<dbReference type="GO" id="GO:0005581">
    <property type="term" value="C:collagen trimer"/>
    <property type="evidence" value="ECO:0007669"/>
    <property type="project" value="UniProtKB-KW"/>
</dbReference>
<dbReference type="PANTHER" id="PTHR10380">
    <property type="entry name" value="CUTICLE PROTEIN"/>
    <property type="match status" value="1"/>
</dbReference>
<keyword evidence="4" id="KW-0176">Collagen</keyword>
<evidence type="ECO:0000256" key="2">
    <source>
        <dbReference type="SAM" id="MobiDB-lite"/>
    </source>
</evidence>
<accession>A0A6G0YQS4</accession>
<dbReference type="Proteomes" id="UP000478052">
    <property type="component" value="Unassembled WGS sequence"/>
</dbReference>
<name>A0A6G0YQS4_APHCR</name>
<proteinExistence type="predicted"/>
<dbReference type="PANTHER" id="PTHR10380:SF224">
    <property type="entry name" value="CUTICULAR PROTEIN 12A"/>
    <property type="match status" value="1"/>
</dbReference>
<comment type="caution">
    <text evidence="4">The sequence shown here is derived from an EMBL/GenBank/DDBJ whole genome shotgun (WGS) entry which is preliminary data.</text>
</comment>
<evidence type="ECO:0000256" key="1">
    <source>
        <dbReference type="PROSITE-ProRule" id="PRU00497"/>
    </source>
</evidence>
<dbReference type="InterPro" id="IPR050468">
    <property type="entry name" value="Cuticle_Struct_Prot"/>
</dbReference>